<dbReference type="SUPFAM" id="SSF52266">
    <property type="entry name" value="SGNH hydrolase"/>
    <property type="match status" value="1"/>
</dbReference>
<comment type="caution">
    <text evidence="5">The sequence shown here is derived from an EMBL/GenBank/DDBJ whole genome shotgun (WGS) entry which is preliminary data.</text>
</comment>
<dbReference type="InterPro" id="IPR036514">
    <property type="entry name" value="SGNH_hydro_sf"/>
</dbReference>
<organism evidence="5 6">
    <name type="scientific">Paenibacillus lactis</name>
    <dbReference type="NCBI Taxonomy" id="228574"/>
    <lineage>
        <taxon>Bacteria</taxon>
        <taxon>Bacillati</taxon>
        <taxon>Bacillota</taxon>
        <taxon>Bacilli</taxon>
        <taxon>Bacillales</taxon>
        <taxon>Paenibacillaceae</taxon>
        <taxon>Paenibacillus</taxon>
    </lineage>
</organism>
<evidence type="ECO:0000259" key="3">
    <source>
        <dbReference type="Pfam" id="PF13472"/>
    </source>
</evidence>
<dbReference type="Pfam" id="PF21254">
    <property type="entry name" value="AGA-YXIM_GBD"/>
    <property type="match status" value="1"/>
</dbReference>
<feature type="domain" description="SGNH hydrolase-type esterase" evidence="3">
    <location>
        <begin position="156"/>
        <end position="310"/>
    </location>
</feature>
<comment type="similarity">
    <text evidence="1">Belongs to the 'GDSL' lipolytic enzyme family.</text>
</comment>
<protein>
    <submittedName>
        <fullName evidence="5">Lysophospholipase L1-like esterase</fullName>
    </submittedName>
</protein>
<dbReference type="Gene3D" id="3.40.50.1110">
    <property type="entry name" value="SGNH hydrolase"/>
    <property type="match status" value="1"/>
</dbReference>
<dbReference type="CDD" id="cd01821">
    <property type="entry name" value="Rhamnogalacturan_acetylesterase_like"/>
    <property type="match status" value="1"/>
</dbReference>
<dbReference type="Proteomes" id="UP000706926">
    <property type="component" value="Unassembled WGS sequence"/>
</dbReference>
<dbReference type="InterPro" id="IPR037459">
    <property type="entry name" value="RhgT-like"/>
</dbReference>
<dbReference type="InterPro" id="IPR013830">
    <property type="entry name" value="SGNH_hydro"/>
</dbReference>
<dbReference type="InterPro" id="IPR049033">
    <property type="entry name" value="AGA-YXIM_GBD"/>
</dbReference>
<evidence type="ECO:0000259" key="4">
    <source>
        <dbReference type="Pfam" id="PF21254"/>
    </source>
</evidence>
<accession>A0ABS4FAH5</accession>
<evidence type="ECO:0000313" key="6">
    <source>
        <dbReference type="Proteomes" id="UP000706926"/>
    </source>
</evidence>
<sequence length="376" mass="41968">MMQSEDRYAFDFGTGEPALDYVKIMSDTLYEPERGYGFLSASGLTGIRREGETGLGADFVIPLEAAFRVDVPKDGLYTLRLTIGDPWFATETTVKGTDGQMLLYQLRTPPGYMERFSVTLPAVERRIVLYFSGRAPRLNGLELAPAPDACTLFIAGDSTVANQPADGYPYAGWGQMLPAWMKQDAAVINAAASGRSSKSFVDEGRLDRIWTCMRPGDYLLIQFGHNDQKSDPSRYTEPFSTYKEHLRMYIDGCRERKAVPILVTSVHRRFFDDNVRLKDTHGDYVTAVRELAQEEQVPLVDLAAISMGLFNELGPEGTRSIFMWGAPGEWMNFPLGVSDNTHFQERGALRLAELVAEGLKSLALQPLSLFLRMQQG</sequence>
<evidence type="ECO:0000256" key="2">
    <source>
        <dbReference type="ARBA" id="ARBA00022801"/>
    </source>
</evidence>
<dbReference type="Pfam" id="PF13472">
    <property type="entry name" value="Lipase_GDSL_2"/>
    <property type="match status" value="1"/>
</dbReference>
<evidence type="ECO:0000256" key="1">
    <source>
        <dbReference type="ARBA" id="ARBA00008668"/>
    </source>
</evidence>
<keyword evidence="2" id="KW-0378">Hydrolase</keyword>
<dbReference type="EMBL" id="JAGGKI010000005">
    <property type="protein sequence ID" value="MBP1893254.1"/>
    <property type="molecule type" value="Genomic_DNA"/>
</dbReference>
<gene>
    <name evidence="5" type="ORF">J2Z18_002356</name>
</gene>
<name>A0ABS4FAH5_9BACL</name>
<keyword evidence="6" id="KW-1185">Reference proteome</keyword>
<proteinExistence type="inferred from homology"/>
<dbReference type="Gene3D" id="2.60.120.430">
    <property type="entry name" value="Galactose-binding lectin"/>
    <property type="match status" value="1"/>
</dbReference>
<dbReference type="SUPFAM" id="SSF49785">
    <property type="entry name" value="Galactose-binding domain-like"/>
    <property type="match status" value="1"/>
</dbReference>
<feature type="domain" description="Beta-agarase/YXIM esterase-like galactose-binding" evidence="4">
    <location>
        <begin position="8"/>
        <end position="85"/>
    </location>
</feature>
<dbReference type="PANTHER" id="PTHR43695">
    <property type="entry name" value="PUTATIVE (AFU_ORTHOLOGUE AFUA_2G17250)-RELATED"/>
    <property type="match status" value="1"/>
</dbReference>
<dbReference type="PANTHER" id="PTHR43695:SF1">
    <property type="entry name" value="RHAMNOGALACTURONAN ACETYLESTERASE"/>
    <property type="match status" value="1"/>
</dbReference>
<evidence type="ECO:0000313" key="5">
    <source>
        <dbReference type="EMBL" id="MBP1893254.1"/>
    </source>
</evidence>
<reference evidence="5 6" key="1">
    <citation type="submission" date="2021-03" db="EMBL/GenBank/DDBJ databases">
        <title>Genomic Encyclopedia of Type Strains, Phase IV (KMG-IV): sequencing the most valuable type-strain genomes for metagenomic binning, comparative biology and taxonomic classification.</title>
        <authorList>
            <person name="Goeker M."/>
        </authorList>
    </citation>
    <scope>NUCLEOTIDE SEQUENCE [LARGE SCALE GENOMIC DNA]</scope>
    <source>
        <strain evidence="5 6">DSM 15596</strain>
    </source>
</reference>
<dbReference type="InterPro" id="IPR008979">
    <property type="entry name" value="Galactose-bd-like_sf"/>
</dbReference>